<comment type="caution">
    <text evidence="1">The sequence shown here is derived from an EMBL/GenBank/DDBJ whole genome shotgun (WGS) entry which is preliminary data.</text>
</comment>
<dbReference type="Proteomes" id="UP000070578">
    <property type="component" value="Unassembled WGS sequence"/>
</dbReference>
<organism evidence="1 2">
    <name type="scientific">Candidatus Gallionella acididurans</name>
    <dbReference type="NCBI Taxonomy" id="1796491"/>
    <lineage>
        <taxon>Bacteria</taxon>
        <taxon>Pseudomonadati</taxon>
        <taxon>Pseudomonadota</taxon>
        <taxon>Betaproteobacteria</taxon>
        <taxon>Nitrosomonadales</taxon>
        <taxon>Gallionellaceae</taxon>
        <taxon>Gallionella</taxon>
    </lineage>
</organism>
<protein>
    <submittedName>
        <fullName evidence="1">Putative Tetratricopeptide TPR_4</fullName>
    </submittedName>
</protein>
<name>A0A139BWX5_9PROT</name>
<reference evidence="1 2" key="2">
    <citation type="submission" date="2016-03" db="EMBL/GenBank/DDBJ databases">
        <title>New uncultured bacterium of the family Gallionellaceae from acid mine drainage: description and reconstruction of genome based on metagenomic analysis of microbial community.</title>
        <authorList>
            <person name="Kadnikov V."/>
            <person name="Ivasenko D."/>
            <person name="Beletsky A."/>
            <person name="Mardanov A."/>
            <person name="Danilova E."/>
            <person name="Pimenov N."/>
            <person name="Karnachuk O."/>
            <person name="Ravin N."/>
        </authorList>
    </citation>
    <scope>NUCLEOTIDE SEQUENCE [LARGE SCALE GENOMIC DNA]</scope>
    <source>
        <strain evidence="1">ShG14-8</strain>
    </source>
</reference>
<reference evidence="1 2" key="1">
    <citation type="submission" date="2016-02" db="EMBL/GenBank/DDBJ databases">
        <authorList>
            <person name="Wen L."/>
            <person name="He K."/>
            <person name="Yang H."/>
        </authorList>
    </citation>
    <scope>NUCLEOTIDE SEQUENCE [LARGE SCALE GENOMIC DNA]</scope>
    <source>
        <strain evidence="1">ShG14-8</strain>
    </source>
</reference>
<sequence length="500" mass="55542">MCCLVGIECLSAWLAGCYFSAAVSNECANVICSDEMNIICSTLLKVLRSWPGILAVALFGLQGCATYSSSFRAVDRDLAAQNYDAALSDNAKESKSPKDRVLYLLNKGMILRMKRDFKDSNLAFGAAKTEMDRLYAASVTENALSVMVNDSMVSYSGDNYERILLHLYMALNYLELGQPDSARVEALQVDDDLREFAEKHPNSKFSEDAFTLYLTGMIYEDRGEWSDAMISYRSAYNAYMKDFAYYRVALPSTLKDDLMRMAKRVGLRNELRKYEAEFNVDPLDNKRADPDRGELIFVLNNGLAPVKHERTAALVDPNSGIMVRISLPYYESRNDYNNNVVAARITVSDKQSTTELVENVDAIARKNLEDHMPAIIARSIARAVVKTEAVRRAQAGAMNGNNNGNNNGAMFGMLGALALQVAAVASEQADTRSWLTLPSNIQLARLSLPPGSYSVKVELLGADQMVVATQDFPNIAIRKTHKTFLTQHWIPQQITTGELK</sequence>
<dbReference type="Gene3D" id="1.25.40.10">
    <property type="entry name" value="Tetratricopeptide repeat domain"/>
    <property type="match status" value="1"/>
</dbReference>
<dbReference type="EMBL" id="LSLI01000009">
    <property type="protein sequence ID" value="KXS33195.1"/>
    <property type="molecule type" value="Genomic_DNA"/>
</dbReference>
<dbReference type="SUPFAM" id="SSF48452">
    <property type="entry name" value="TPR-like"/>
    <property type="match status" value="1"/>
</dbReference>
<evidence type="ECO:0000313" key="2">
    <source>
        <dbReference type="Proteomes" id="UP000070578"/>
    </source>
</evidence>
<evidence type="ECO:0000313" key="1">
    <source>
        <dbReference type="EMBL" id="KXS33195.1"/>
    </source>
</evidence>
<gene>
    <name evidence="1" type="ORF">AWT59_0628</name>
</gene>
<dbReference type="InterPro" id="IPR011990">
    <property type="entry name" value="TPR-like_helical_dom_sf"/>
</dbReference>
<accession>A0A139BWX5</accession>
<dbReference type="AlphaFoldDB" id="A0A139BWX5"/>
<dbReference type="PATRIC" id="fig|1796491.3.peg.682"/>
<proteinExistence type="predicted"/>